<evidence type="ECO:0000313" key="5">
    <source>
        <dbReference type="EMBL" id="ODM91400.1"/>
    </source>
</evidence>
<feature type="region of interest" description="Disordered" evidence="2">
    <location>
        <begin position="1"/>
        <end position="45"/>
    </location>
</feature>
<feature type="compositionally biased region" description="Polar residues" evidence="2">
    <location>
        <begin position="320"/>
        <end position="330"/>
    </location>
</feature>
<gene>
    <name evidence="5" type="ORF">Ocin01_15282</name>
</gene>
<evidence type="ECO:0000259" key="4">
    <source>
        <dbReference type="PROSITE" id="PS50157"/>
    </source>
</evidence>
<keyword evidence="1" id="KW-0862">Zinc</keyword>
<evidence type="ECO:0000256" key="3">
    <source>
        <dbReference type="SAM" id="Phobius"/>
    </source>
</evidence>
<dbReference type="AlphaFoldDB" id="A0A1D2MEF9"/>
<keyword evidence="3" id="KW-0812">Transmembrane</keyword>
<keyword evidence="3" id="KW-1133">Transmembrane helix</keyword>
<organism evidence="5 6">
    <name type="scientific">Orchesella cincta</name>
    <name type="common">Springtail</name>
    <name type="synonym">Podura cincta</name>
    <dbReference type="NCBI Taxonomy" id="48709"/>
    <lineage>
        <taxon>Eukaryota</taxon>
        <taxon>Metazoa</taxon>
        <taxon>Ecdysozoa</taxon>
        <taxon>Arthropoda</taxon>
        <taxon>Hexapoda</taxon>
        <taxon>Collembola</taxon>
        <taxon>Entomobryomorpha</taxon>
        <taxon>Entomobryoidea</taxon>
        <taxon>Orchesellidae</taxon>
        <taxon>Orchesellinae</taxon>
        <taxon>Orchesella</taxon>
    </lineage>
</organism>
<feature type="compositionally biased region" description="Low complexity" evidence="2">
    <location>
        <begin position="33"/>
        <end position="44"/>
    </location>
</feature>
<feature type="compositionally biased region" description="Polar residues" evidence="2">
    <location>
        <begin position="183"/>
        <end position="192"/>
    </location>
</feature>
<sequence>MENGQKRPNEEDSNPNGEGSKKDKNNKRRKRSSSPQPGPSSAASEPKECFFTCHVCVDKCVQFSMHKDLIRHLTTHTDEKPYKCNPSCGYGTDRHENFARHLTKGMHKMSKEEASDTAKTVALKYLKSNTKDKNSLREIPASKLCGAVRKVVLEKCNVLPKPKNWRPTEDFILQDAIGFGTAASNSMPNLEPSSPIVPRNDDESQQQQESPQPDVMGVERQSNERDDLEEEVINLAAPVRNIVVSHEELETERSASAVDPEEMEAEQQSHSEINGNDNEEIIRDSVVPNQDDAIMSTFVEPERQVNDNEQVKVEAMDTSEAPTSNSTPTSVPGEPHNIMCASLPSERAPPNQEMVHEIASVQNDISSSEVVTDVTNQNQGQGNHIEAIGHVSILTQATVNAYPHPDLNLNAGTEGRQLETDSSHLFQVDEDRVDVHENIVEPANQHTIPEIMFLVAIIVSIILWHLIL</sequence>
<name>A0A1D2MEF9_ORCCI</name>
<dbReference type="InterPro" id="IPR013087">
    <property type="entry name" value="Znf_C2H2_type"/>
</dbReference>
<feature type="region of interest" description="Disordered" evidence="2">
    <location>
        <begin position="183"/>
        <end position="226"/>
    </location>
</feature>
<feature type="transmembrane region" description="Helical" evidence="3">
    <location>
        <begin position="451"/>
        <end position="467"/>
    </location>
</feature>
<comment type="caution">
    <text evidence="5">The sequence shown here is derived from an EMBL/GenBank/DDBJ whole genome shotgun (WGS) entry which is preliminary data.</text>
</comment>
<dbReference type="InterPro" id="IPR036236">
    <property type="entry name" value="Znf_C2H2_sf"/>
</dbReference>
<keyword evidence="3" id="KW-0472">Membrane</keyword>
<keyword evidence="6" id="KW-1185">Reference proteome</keyword>
<feature type="domain" description="C2H2-type" evidence="4">
    <location>
        <begin position="51"/>
        <end position="81"/>
    </location>
</feature>
<dbReference type="Gene3D" id="3.30.160.60">
    <property type="entry name" value="Classic Zinc Finger"/>
    <property type="match status" value="1"/>
</dbReference>
<feature type="compositionally biased region" description="Low complexity" evidence="2">
    <location>
        <begin position="205"/>
        <end position="214"/>
    </location>
</feature>
<keyword evidence="1" id="KW-0479">Metal-binding</keyword>
<protein>
    <submittedName>
        <fullName evidence="5">Putative zinc finger protein</fullName>
    </submittedName>
</protein>
<reference evidence="5 6" key="1">
    <citation type="journal article" date="2016" name="Genome Biol. Evol.">
        <title>Gene Family Evolution Reflects Adaptation to Soil Environmental Stressors in the Genome of the Collembolan Orchesella cincta.</title>
        <authorList>
            <person name="Faddeeva-Vakhrusheva A."/>
            <person name="Derks M.F."/>
            <person name="Anvar S.Y."/>
            <person name="Agamennone V."/>
            <person name="Suring W."/>
            <person name="Smit S."/>
            <person name="van Straalen N.M."/>
            <person name="Roelofs D."/>
        </authorList>
    </citation>
    <scope>NUCLEOTIDE SEQUENCE [LARGE SCALE GENOMIC DNA]</scope>
    <source>
        <tissue evidence="5">Mixed pool</tissue>
    </source>
</reference>
<dbReference type="PROSITE" id="PS50157">
    <property type="entry name" value="ZINC_FINGER_C2H2_2"/>
    <property type="match status" value="2"/>
</dbReference>
<feature type="region of interest" description="Disordered" evidence="2">
    <location>
        <begin position="315"/>
        <end position="335"/>
    </location>
</feature>
<feature type="compositionally biased region" description="Basic and acidic residues" evidence="2">
    <location>
        <begin position="1"/>
        <end position="10"/>
    </location>
</feature>
<feature type="domain" description="C2H2-type" evidence="4">
    <location>
        <begin position="82"/>
        <end position="112"/>
    </location>
</feature>
<dbReference type="GO" id="GO:0008270">
    <property type="term" value="F:zinc ion binding"/>
    <property type="evidence" value="ECO:0007669"/>
    <property type="project" value="UniProtKB-KW"/>
</dbReference>
<proteinExistence type="predicted"/>
<dbReference type="EMBL" id="LJIJ01001562">
    <property type="protein sequence ID" value="ODM91400.1"/>
    <property type="molecule type" value="Genomic_DNA"/>
</dbReference>
<accession>A0A1D2MEF9</accession>
<dbReference type="Proteomes" id="UP000094527">
    <property type="component" value="Unassembled WGS sequence"/>
</dbReference>
<evidence type="ECO:0000256" key="1">
    <source>
        <dbReference type="PROSITE-ProRule" id="PRU00042"/>
    </source>
</evidence>
<evidence type="ECO:0000256" key="2">
    <source>
        <dbReference type="SAM" id="MobiDB-lite"/>
    </source>
</evidence>
<evidence type="ECO:0000313" key="6">
    <source>
        <dbReference type="Proteomes" id="UP000094527"/>
    </source>
</evidence>
<keyword evidence="1" id="KW-0863">Zinc-finger</keyword>
<dbReference type="SUPFAM" id="SSF57667">
    <property type="entry name" value="beta-beta-alpha zinc fingers"/>
    <property type="match status" value="1"/>
</dbReference>